<comment type="caution">
    <text evidence="5">The sequence shown here is derived from an EMBL/GenBank/DDBJ whole genome shotgun (WGS) entry which is preliminary data.</text>
</comment>
<dbReference type="EMBL" id="JASZYV010000003">
    <property type="protein sequence ID" value="MDM0046187.1"/>
    <property type="molecule type" value="Genomic_DNA"/>
</dbReference>
<keyword evidence="3" id="KW-0378">Hydrolase</keyword>
<dbReference type="Gene3D" id="3.30.70.360">
    <property type="match status" value="1"/>
</dbReference>
<feature type="domain" description="Peptidase M20 dimerisation" evidence="4">
    <location>
        <begin position="215"/>
        <end position="376"/>
    </location>
</feature>
<keyword evidence="2" id="KW-0479">Metal-binding</keyword>
<dbReference type="Proteomes" id="UP001174908">
    <property type="component" value="Unassembled WGS sequence"/>
</dbReference>
<sequence>MPELGTIALDLARAQDFCNRQWDDELIGLLSDYIRVPAKSPAFDPDWETRGLLDQVVNEAAAWARRQPLPGLRVEVLRTPGRTPLIYFELPARGCDTDEAVFFYGHLDKQPEFEGWRPGLGPWEPVYDGTRLYGRGGADDGYAIYAAITALQALHDQGATHPRCVGVIETCEESGSYDLPHYLEVLQPRIGKVGLVVCLDSGAGDYERLWLVSSLRGYCGGTLEVQVLDEGAHSGDAGGIVPSSFRVLRGMLDRLEDSATGRLLPATLHCEVPADRLAQTREAARILGEQAWKRFRWHCGEDGQPALPVTTDPEQALLNRAWRPSLAVIGAEGLPALQGAGNVLRPRTAFRLSLRLPPLVDSASALAEVKRVLEDSPPYRAGVRFVPDRGHAKGWNAPAYAPWLEETLDLASRACFDGRGFASIGQGGTIPLMGLLGSTYPAAQFMACGVLGPNANAHGPNEFLHVPYAKRLTACLAMTLSASVHAPRRS</sequence>
<reference evidence="5" key="1">
    <citation type="submission" date="2023-06" db="EMBL/GenBank/DDBJ databases">
        <authorList>
            <person name="Jiang Y."/>
            <person name="Liu Q."/>
        </authorList>
    </citation>
    <scope>NUCLEOTIDE SEQUENCE</scope>
    <source>
        <strain evidence="5">CGMCC 1.12089</strain>
    </source>
</reference>
<dbReference type="RefSeq" id="WP_286661273.1">
    <property type="nucleotide sequence ID" value="NZ_JASZYV010000003.1"/>
</dbReference>
<proteinExistence type="predicted"/>
<gene>
    <name evidence="5" type="ORF">QTH91_16975</name>
</gene>
<evidence type="ECO:0000313" key="5">
    <source>
        <dbReference type="EMBL" id="MDM0046187.1"/>
    </source>
</evidence>
<protein>
    <submittedName>
        <fullName evidence="5">M20/M25/M40 family metallo-hydrolase</fullName>
    </submittedName>
</protein>
<accession>A0ABT7NE10</accession>
<dbReference type="InterPro" id="IPR002933">
    <property type="entry name" value="Peptidase_M20"/>
</dbReference>
<dbReference type="Pfam" id="PF01546">
    <property type="entry name" value="Peptidase_M20"/>
    <property type="match status" value="1"/>
</dbReference>
<name>A0ABT7NE10_9BURK</name>
<keyword evidence="6" id="KW-1185">Reference proteome</keyword>
<dbReference type="SUPFAM" id="SSF53187">
    <property type="entry name" value="Zn-dependent exopeptidases"/>
    <property type="match status" value="1"/>
</dbReference>
<evidence type="ECO:0000256" key="2">
    <source>
        <dbReference type="ARBA" id="ARBA00022723"/>
    </source>
</evidence>
<dbReference type="Gene3D" id="3.40.630.10">
    <property type="entry name" value="Zn peptidases"/>
    <property type="match status" value="1"/>
</dbReference>
<evidence type="ECO:0000259" key="4">
    <source>
        <dbReference type="Pfam" id="PF07687"/>
    </source>
</evidence>
<dbReference type="InterPro" id="IPR011650">
    <property type="entry name" value="Peptidase_M20_dimer"/>
</dbReference>
<evidence type="ECO:0000256" key="3">
    <source>
        <dbReference type="ARBA" id="ARBA00022801"/>
    </source>
</evidence>
<organism evidence="5 6">
    <name type="scientific">Variovorax dokdonensis</name>
    <dbReference type="NCBI Taxonomy" id="344883"/>
    <lineage>
        <taxon>Bacteria</taxon>
        <taxon>Pseudomonadati</taxon>
        <taxon>Pseudomonadota</taxon>
        <taxon>Betaproteobacteria</taxon>
        <taxon>Burkholderiales</taxon>
        <taxon>Comamonadaceae</taxon>
        <taxon>Variovorax</taxon>
    </lineage>
</organism>
<dbReference type="PANTHER" id="PTHR43270">
    <property type="entry name" value="BETA-ALA-HIS DIPEPTIDASE"/>
    <property type="match status" value="1"/>
</dbReference>
<evidence type="ECO:0000313" key="6">
    <source>
        <dbReference type="Proteomes" id="UP001174908"/>
    </source>
</evidence>
<evidence type="ECO:0000256" key="1">
    <source>
        <dbReference type="ARBA" id="ARBA00022670"/>
    </source>
</evidence>
<dbReference type="PANTHER" id="PTHR43270:SF4">
    <property type="entry name" value="CARNOSINE DIPEPTIDASE 2, ISOFORM A"/>
    <property type="match status" value="1"/>
</dbReference>
<keyword evidence="1" id="KW-0645">Protease</keyword>
<dbReference type="Pfam" id="PF07687">
    <property type="entry name" value="M20_dimer"/>
    <property type="match status" value="1"/>
</dbReference>
<dbReference type="InterPro" id="IPR051458">
    <property type="entry name" value="Cyt/Met_Dipeptidase"/>
</dbReference>